<name>A0AAU7FC22_9NEIS</name>
<dbReference type="AlphaFoldDB" id="A0AAU7FC22"/>
<accession>A0AAU7FC22</accession>
<dbReference type="RefSeq" id="WP_348945517.1">
    <property type="nucleotide sequence ID" value="NZ_CP157355.1"/>
</dbReference>
<dbReference type="EMBL" id="CP157355">
    <property type="protein sequence ID" value="XBM01213.1"/>
    <property type="molecule type" value="Genomic_DNA"/>
</dbReference>
<proteinExistence type="predicted"/>
<protein>
    <recommendedName>
        <fullName evidence="3">Copper chaperone PCu(A)C</fullName>
    </recommendedName>
</protein>
<evidence type="ECO:0000313" key="2">
    <source>
        <dbReference type="EMBL" id="XBM01213.1"/>
    </source>
</evidence>
<sequence>MKKALFILTFLLSGAAFAHDDATMAAMKAPNGGQLKMAGWYHFELVSKGSDVIIYITDHANVAKPSKDVKGKLTILDGGKKQDITLTPAAPNLLKGKLNGKLGQKAKVLASITFADGRTEQARYEMGASANASADHSNHH</sequence>
<organism evidence="2">
    <name type="scientific">Chitinibacter mangrovi</name>
    <dbReference type="NCBI Taxonomy" id="3153927"/>
    <lineage>
        <taxon>Bacteria</taxon>
        <taxon>Pseudomonadati</taxon>
        <taxon>Pseudomonadota</taxon>
        <taxon>Betaproteobacteria</taxon>
        <taxon>Neisseriales</taxon>
        <taxon>Chitinibacteraceae</taxon>
        <taxon>Chitinibacter</taxon>
    </lineage>
</organism>
<keyword evidence="1" id="KW-0732">Signal</keyword>
<dbReference type="KEGG" id="cmav:ABHF33_02695"/>
<gene>
    <name evidence="2" type="ORF">ABHF33_02695</name>
</gene>
<feature type="signal peptide" evidence="1">
    <location>
        <begin position="1"/>
        <end position="18"/>
    </location>
</feature>
<feature type="chain" id="PRO_5043739226" description="Copper chaperone PCu(A)C" evidence="1">
    <location>
        <begin position="19"/>
        <end position="140"/>
    </location>
</feature>
<evidence type="ECO:0008006" key="3">
    <source>
        <dbReference type="Google" id="ProtNLM"/>
    </source>
</evidence>
<reference evidence="2" key="1">
    <citation type="submission" date="2024-05" db="EMBL/GenBank/DDBJ databases">
        <authorList>
            <person name="Yang L."/>
            <person name="Pan L."/>
        </authorList>
    </citation>
    <scope>NUCLEOTIDE SEQUENCE</scope>
    <source>
        <strain evidence="2">FCG-7</strain>
    </source>
</reference>
<evidence type="ECO:0000256" key="1">
    <source>
        <dbReference type="SAM" id="SignalP"/>
    </source>
</evidence>